<dbReference type="KEGG" id="fls:GLV81_11325"/>
<evidence type="ECO:0008006" key="4">
    <source>
        <dbReference type="Google" id="ProtNLM"/>
    </source>
</evidence>
<dbReference type="RefSeq" id="WP_157478963.1">
    <property type="nucleotide sequence ID" value="NZ_CP046566.1"/>
</dbReference>
<keyword evidence="3" id="KW-1185">Reference proteome</keyword>
<evidence type="ECO:0000313" key="2">
    <source>
        <dbReference type="EMBL" id="QGW28610.1"/>
    </source>
</evidence>
<proteinExistence type="predicted"/>
<gene>
    <name evidence="2" type="ORF">GLV81_11325</name>
</gene>
<dbReference type="Proteomes" id="UP000426027">
    <property type="component" value="Chromosome"/>
</dbReference>
<evidence type="ECO:0000256" key="1">
    <source>
        <dbReference type="SAM" id="SignalP"/>
    </source>
</evidence>
<feature type="signal peptide" evidence="1">
    <location>
        <begin position="1"/>
        <end position="22"/>
    </location>
</feature>
<feature type="chain" id="PRO_5026330822" description="Fibronectin type III domain-containing protein" evidence="1">
    <location>
        <begin position="23"/>
        <end position="309"/>
    </location>
</feature>
<dbReference type="AlphaFoldDB" id="A0A6I6GE31"/>
<keyword evidence="1" id="KW-0732">Signal</keyword>
<name>A0A6I6GE31_9BACT</name>
<dbReference type="EMBL" id="CP046566">
    <property type="protein sequence ID" value="QGW28610.1"/>
    <property type="molecule type" value="Genomic_DNA"/>
</dbReference>
<evidence type="ECO:0000313" key="3">
    <source>
        <dbReference type="Proteomes" id="UP000426027"/>
    </source>
</evidence>
<accession>A0A6I6GE31</accession>
<protein>
    <recommendedName>
        <fullName evidence="4">Fibronectin type III domain-containing protein</fullName>
    </recommendedName>
</protein>
<organism evidence="2 3">
    <name type="scientific">Phnomibacter ginsenosidimutans</name>
    <dbReference type="NCBI Taxonomy" id="2676868"/>
    <lineage>
        <taxon>Bacteria</taxon>
        <taxon>Pseudomonadati</taxon>
        <taxon>Bacteroidota</taxon>
        <taxon>Chitinophagia</taxon>
        <taxon>Chitinophagales</taxon>
        <taxon>Chitinophagaceae</taxon>
        <taxon>Phnomibacter</taxon>
    </lineage>
</organism>
<sequence length="309" mass="35819">MKWISRLVLFTGWMLAATAAMAQDTLPKFSVEDRGGGRVVVSWRNPYPNLIQLAVQRSYDSTKKFTTVYSSTSPELPVNGYSDKIIPGIKYYYRVFYVMEGGAYFFTKSMRPTAPLIVPRDSASSNTNNGKKDSVVVVDNKRDQLDEELVKKLQKGNKKEDEEEVIPPDKPFYIKVKDTLYTTLITAEFFRFRDSIMKQTKDTLFQLTDDTILLGIYVPPFLQRTSEFVFTDRDGYIVIKLPDAATKRYDIKFMEEDETLVLELKALKEPFLILDKTNFYHGGWYKFELLENGKIKERNRIFLARDFSP</sequence>
<reference evidence="2 3" key="1">
    <citation type="submission" date="2019-11" db="EMBL/GenBank/DDBJ databases">
        <authorList>
            <person name="Im W.T."/>
        </authorList>
    </citation>
    <scope>NUCLEOTIDE SEQUENCE [LARGE SCALE GENOMIC DNA]</scope>
    <source>
        <strain evidence="2 3">SB-02</strain>
    </source>
</reference>